<feature type="domain" description="Tetrapyrrole biosynthesis uroporphyrinogen III synthase" evidence="1">
    <location>
        <begin position="14"/>
        <end position="224"/>
    </location>
</feature>
<dbReference type="EMBL" id="JRFJ01000001">
    <property type="protein sequence ID" value="KHJ55306.1"/>
    <property type="molecule type" value="Genomic_DNA"/>
</dbReference>
<sequence length="235" mass="24799">MRVLLLREETRAAETATELRVHGLTPLLLPLETVEMLSPEPGEGRFDVLAVTSAHALPWLHRHCPPDGRALFAVGAATAAAAKRLGYADVTAAGGNAAALAGLLVQRAGGRRILYAAGLPRRPDLESALAQAGLDVATVDVYRVVSRQPSTGEVEAALGDRPADCVMLLSAGQAEAYGRLYARFGDRLGAGPLFCLSERIAAAVPPSLRHNCVVSPISTMDSLVDAMLRYRCTPP</sequence>
<dbReference type="STRING" id="370622.LA66_01080"/>
<dbReference type="GO" id="GO:0004852">
    <property type="term" value="F:uroporphyrinogen-III synthase activity"/>
    <property type="evidence" value="ECO:0007669"/>
    <property type="project" value="InterPro"/>
</dbReference>
<dbReference type="SUPFAM" id="SSF69618">
    <property type="entry name" value="HemD-like"/>
    <property type="match status" value="1"/>
</dbReference>
<dbReference type="Pfam" id="PF02602">
    <property type="entry name" value="HEM4"/>
    <property type="match status" value="1"/>
</dbReference>
<accession>A0A0B1Q7F4</accession>
<organism evidence="2 3">
    <name type="scientific">Aureimonas altamirensis</name>
    <dbReference type="NCBI Taxonomy" id="370622"/>
    <lineage>
        <taxon>Bacteria</taxon>
        <taxon>Pseudomonadati</taxon>
        <taxon>Pseudomonadota</taxon>
        <taxon>Alphaproteobacteria</taxon>
        <taxon>Hyphomicrobiales</taxon>
        <taxon>Aurantimonadaceae</taxon>
        <taxon>Aureimonas</taxon>
    </lineage>
</organism>
<protein>
    <recommendedName>
        <fullName evidence="1">Tetrapyrrole biosynthesis uroporphyrinogen III synthase domain-containing protein</fullName>
    </recommendedName>
</protein>
<comment type="caution">
    <text evidence="2">The sequence shown here is derived from an EMBL/GenBank/DDBJ whole genome shotgun (WGS) entry which is preliminary data.</text>
</comment>
<dbReference type="RefSeq" id="WP_039188126.1">
    <property type="nucleotide sequence ID" value="NZ_JRFJ01000001.1"/>
</dbReference>
<dbReference type="InterPro" id="IPR003754">
    <property type="entry name" value="4pyrrol_synth_uPrphyn_synth"/>
</dbReference>
<dbReference type="GO" id="GO:0033014">
    <property type="term" value="P:tetrapyrrole biosynthetic process"/>
    <property type="evidence" value="ECO:0007669"/>
    <property type="project" value="InterPro"/>
</dbReference>
<dbReference type="InterPro" id="IPR036108">
    <property type="entry name" value="4pyrrol_syn_uPrphyn_synt_sf"/>
</dbReference>
<dbReference type="AlphaFoldDB" id="A0A0B1Q7F4"/>
<evidence type="ECO:0000259" key="1">
    <source>
        <dbReference type="Pfam" id="PF02602"/>
    </source>
</evidence>
<name>A0A0B1Q7F4_9HYPH</name>
<evidence type="ECO:0000313" key="2">
    <source>
        <dbReference type="EMBL" id="KHJ55306.1"/>
    </source>
</evidence>
<dbReference type="OrthoDB" id="7909072at2"/>
<proteinExistence type="predicted"/>
<reference evidence="2 3" key="1">
    <citation type="submission" date="2014-09" db="EMBL/GenBank/DDBJ databases">
        <title>Isolation and characterization of Aurantimonas altamirensis ON-56566 from clinical sample following a dog bite.</title>
        <authorList>
            <person name="Eshaghi A."/>
            <person name="Li A."/>
            <person name="Shahinas D."/>
            <person name="Bahn P."/>
            <person name="Kus J.V."/>
            <person name="Patel S.N."/>
        </authorList>
    </citation>
    <scope>NUCLEOTIDE SEQUENCE [LARGE SCALE GENOMIC DNA]</scope>
    <source>
        <strain evidence="2 3">ON-56566</strain>
    </source>
</reference>
<dbReference type="Proteomes" id="UP000030826">
    <property type="component" value="Unassembled WGS sequence"/>
</dbReference>
<dbReference type="Gene3D" id="3.40.50.10090">
    <property type="match status" value="2"/>
</dbReference>
<evidence type="ECO:0000313" key="3">
    <source>
        <dbReference type="Proteomes" id="UP000030826"/>
    </source>
</evidence>
<gene>
    <name evidence="2" type="ORF">LA66_01080</name>
</gene>